<gene>
    <name evidence="4" type="ORF">H6D15_07005</name>
</gene>
<keyword evidence="2" id="KW-0732">Signal</keyword>
<keyword evidence="5" id="KW-1185">Reference proteome</keyword>
<reference evidence="4 5" key="1">
    <citation type="journal article" date="2021" name="Sci. Rep.">
        <title>The distribution of antibiotic resistance genes in chicken gut microbiota commensals.</title>
        <authorList>
            <person name="Juricova H."/>
            <person name="Matiasovicova J."/>
            <person name="Kubasova T."/>
            <person name="Cejkova D."/>
            <person name="Rychlik I."/>
        </authorList>
    </citation>
    <scope>NUCLEOTIDE SEQUENCE [LARGE SCALE GENOMIC DNA]</scope>
    <source>
        <strain evidence="4 5">An421</strain>
    </source>
</reference>
<evidence type="ECO:0000259" key="3">
    <source>
        <dbReference type="PROSITE" id="PS51762"/>
    </source>
</evidence>
<feature type="chain" id="PRO_5041390448" evidence="2">
    <location>
        <begin position="22"/>
        <end position="260"/>
    </location>
</feature>
<evidence type="ECO:0000256" key="1">
    <source>
        <dbReference type="ARBA" id="ARBA00006865"/>
    </source>
</evidence>
<dbReference type="AlphaFoldDB" id="A0AA41D946"/>
<proteinExistence type="inferred from homology"/>
<dbReference type="PROSITE" id="PS51257">
    <property type="entry name" value="PROKAR_LIPOPROTEIN"/>
    <property type="match status" value="1"/>
</dbReference>
<dbReference type="Gene3D" id="2.60.120.200">
    <property type="match status" value="1"/>
</dbReference>
<dbReference type="GO" id="GO:0005975">
    <property type="term" value="P:carbohydrate metabolic process"/>
    <property type="evidence" value="ECO:0007669"/>
    <property type="project" value="InterPro"/>
</dbReference>
<organism evidence="4 5">
    <name type="scientific">Caecibacteroides pullorum</name>
    <dbReference type="NCBI Taxonomy" id="2725562"/>
    <lineage>
        <taxon>Bacteria</taxon>
        <taxon>Pseudomonadati</taxon>
        <taxon>Bacteroidota</taxon>
        <taxon>Bacteroidia</taxon>
        <taxon>Bacteroidales</taxon>
        <taxon>Bacteroidaceae</taxon>
        <taxon>Caecibacteroides</taxon>
    </lineage>
</organism>
<dbReference type="RefSeq" id="WP_204971551.1">
    <property type="nucleotide sequence ID" value="NZ_JAAZTS010000008.1"/>
</dbReference>
<evidence type="ECO:0000256" key="2">
    <source>
        <dbReference type="SAM" id="SignalP"/>
    </source>
</evidence>
<feature type="domain" description="GH16" evidence="3">
    <location>
        <begin position="52"/>
        <end position="260"/>
    </location>
</feature>
<dbReference type="Proteomes" id="UP000698924">
    <property type="component" value="Unassembled WGS sequence"/>
</dbReference>
<evidence type="ECO:0000313" key="5">
    <source>
        <dbReference type="Proteomes" id="UP000698924"/>
    </source>
</evidence>
<dbReference type="PANTHER" id="PTHR10963:SF55">
    <property type="entry name" value="GLYCOSIDE HYDROLASE FAMILY 16 PROTEIN"/>
    <property type="match status" value="1"/>
</dbReference>
<comment type="similarity">
    <text evidence="1">Belongs to the glycosyl hydrolase 16 family.</text>
</comment>
<dbReference type="SUPFAM" id="SSF49899">
    <property type="entry name" value="Concanavalin A-like lectins/glucanases"/>
    <property type="match status" value="1"/>
</dbReference>
<dbReference type="EMBL" id="JACJMO010000007">
    <property type="protein sequence ID" value="MBM6857344.1"/>
    <property type="molecule type" value="Genomic_DNA"/>
</dbReference>
<feature type="signal peptide" evidence="2">
    <location>
        <begin position="1"/>
        <end position="21"/>
    </location>
</feature>
<dbReference type="GO" id="GO:0004553">
    <property type="term" value="F:hydrolase activity, hydrolyzing O-glycosyl compounds"/>
    <property type="evidence" value="ECO:0007669"/>
    <property type="project" value="InterPro"/>
</dbReference>
<dbReference type="InterPro" id="IPR013320">
    <property type="entry name" value="ConA-like_dom_sf"/>
</dbReference>
<dbReference type="InterPro" id="IPR000757">
    <property type="entry name" value="Beta-glucanase-like"/>
</dbReference>
<protein>
    <submittedName>
        <fullName evidence="4">Glycoside hydrolase family 16 protein</fullName>
    </submittedName>
</protein>
<dbReference type="PANTHER" id="PTHR10963">
    <property type="entry name" value="GLYCOSYL HYDROLASE-RELATED"/>
    <property type="match status" value="1"/>
</dbReference>
<keyword evidence="4" id="KW-0378">Hydrolase</keyword>
<dbReference type="Pfam" id="PF00722">
    <property type="entry name" value="Glyco_hydro_16"/>
    <property type="match status" value="1"/>
</dbReference>
<comment type="caution">
    <text evidence="4">The sequence shown here is derived from an EMBL/GenBank/DDBJ whole genome shotgun (WGS) entry which is preliminary data.</text>
</comment>
<dbReference type="CDD" id="cd08023">
    <property type="entry name" value="GH16_laminarinase_like"/>
    <property type="match status" value="1"/>
</dbReference>
<dbReference type="PROSITE" id="PS51762">
    <property type="entry name" value="GH16_2"/>
    <property type="match status" value="1"/>
</dbReference>
<sequence length="260" mass="29739">MKIFIKFVASLLAVSFFASCAREPRWVLAWEETFDGEVLDSTVWSRIPRGRADWANTQSLDERCLELKDGILYLKGIVNDDRTKDTAAFLTGGIWSKGKYAFRGGRIEVCAKLQAAQGAWPAIWMLPFEQRAGWPHDGEIDLMERLNYDSIVYQTVHSHYTYDLGIKDYPAHGGTASIDPDDYNVYGVDIWPDSLVFHVNGVRTFCYPKIRTDEEGQFPFDVPQYLLIDMQLGGQWVGPVDAGDLPVEMQVDWVKHYQWK</sequence>
<evidence type="ECO:0000313" key="4">
    <source>
        <dbReference type="EMBL" id="MBM6857344.1"/>
    </source>
</evidence>
<accession>A0AA41D946</accession>
<dbReference type="InterPro" id="IPR050546">
    <property type="entry name" value="Glycosyl_Hydrlase_16"/>
</dbReference>
<name>A0AA41D946_9BACT</name>